<comment type="caution">
    <text evidence="3">The sequence shown here is derived from an EMBL/GenBank/DDBJ whole genome shotgun (WGS) entry which is preliminary data.</text>
</comment>
<organism evidence="3 4">
    <name type="scientific">Paracraurococcus ruber</name>
    <dbReference type="NCBI Taxonomy" id="77675"/>
    <lineage>
        <taxon>Bacteria</taxon>
        <taxon>Pseudomonadati</taxon>
        <taxon>Pseudomonadota</taxon>
        <taxon>Alphaproteobacteria</taxon>
        <taxon>Acetobacterales</taxon>
        <taxon>Roseomonadaceae</taxon>
        <taxon>Paracraurococcus</taxon>
    </lineage>
</organism>
<sequence length="60" mass="5750">MRILMIALAAAPLLAACDTPARGPSTDAGLPVVTNPNVPGAGGVTPLARPAGSRGGDKGS</sequence>
<feature type="chain" id="PRO_5046227196" description="Lipoprotein" evidence="2">
    <location>
        <begin position="16"/>
        <end position="60"/>
    </location>
</feature>
<keyword evidence="2" id="KW-0732">Signal</keyword>
<gene>
    <name evidence="3" type="ORF">CKO45_09070</name>
</gene>
<evidence type="ECO:0000256" key="1">
    <source>
        <dbReference type="SAM" id="MobiDB-lite"/>
    </source>
</evidence>
<evidence type="ECO:0000313" key="3">
    <source>
        <dbReference type="EMBL" id="MBK1658381.1"/>
    </source>
</evidence>
<evidence type="ECO:0000313" key="4">
    <source>
        <dbReference type="Proteomes" id="UP000697995"/>
    </source>
</evidence>
<dbReference type="RefSeq" id="WP_133219905.1">
    <property type="nucleotide sequence ID" value="NZ_NRSG01000049.1"/>
</dbReference>
<protein>
    <recommendedName>
        <fullName evidence="5">Lipoprotein</fullName>
    </recommendedName>
</protein>
<dbReference type="Proteomes" id="UP000697995">
    <property type="component" value="Unassembled WGS sequence"/>
</dbReference>
<accession>A0ABS1CVP7</accession>
<reference evidence="3 4" key="1">
    <citation type="journal article" date="2020" name="Microorganisms">
        <title>Osmotic Adaptation and Compatible Solute Biosynthesis of Phototrophic Bacteria as Revealed from Genome Analyses.</title>
        <authorList>
            <person name="Imhoff J.F."/>
            <person name="Rahn T."/>
            <person name="Kunzel S."/>
            <person name="Keller A."/>
            <person name="Neulinger S.C."/>
        </authorList>
    </citation>
    <scope>NUCLEOTIDE SEQUENCE [LARGE SCALE GENOMIC DNA]</scope>
    <source>
        <strain evidence="3 4">DSM 15382</strain>
    </source>
</reference>
<keyword evidence="4" id="KW-1185">Reference proteome</keyword>
<feature type="region of interest" description="Disordered" evidence="1">
    <location>
        <begin position="22"/>
        <end position="60"/>
    </location>
</feature>
<evidence type="ECO:0008006" key="5">
    <source>
        <dbReference type="Google" id="ProtNLM"/>
    </source>
</evidence>
<dbReference type="PROSITE" id="PS51257">
    <property type="entry name" value="PROKAR_LIPOPROTEIN"/>
    <property type="match status" value="1"/>
</dbReference>
<dbReference type="EMBL" id="NRSG01000049">
    <property type="protein sequence ID" value="MBK1658381.1"/>
    <property type="molecule type" value="Genomic_DNA"/>
</dbReference>
<name>A0ABS1CVP7_9PROT</name>
<proteinExistence type="predicted"/>
<evidence type="ECO:0000256" key="2">
    <source>
        <dbReference type="SAM" id="SignalP"/>
    </source>
</evidence>
<feature type="signal peptide" evidence="2">
    <location>
        <begin position="1"/>
        <end position="15"/>
    </location>
</feature>